<accession>A0ABM3VFV3</accession>
<dbReference type="InterPro" id="IPR013083">
    <property type="entry name" value="Znf_RING/FYVE/PHD"/>
</dbReference>
<dbReference type="Gene3D" id="3.30.40.10">
    <property type="entry name" value="Zinc/RING finger domain, C3HC4 (zinc finger)"/>
    <property type="match status" value="1"/>
</dbReference>
<dbReference type="PROSITE" id="PS50089">
    <property type="entry name" value="ZF_RING_2"/>
    <property type="match status" value="1"/>
</dbReference>
<reference evidence="10" key="1">
    <citation type="submission" date="2025-08" db="UniProtKB">
        <authorList>
            <consortium name="RefSeq"/>
        </authorList>
    </citation>
    <scope>IDENTIFICATION</scope>
    <source>
        <strain evidence="10">Aabys</strain>
        <tissue evidence="10">Whole body</tissue>
    </source>
</reference>
<dbReference type="RefSeq" id="XP_058984671.1">
    <property type="nucleotide sequence ID" value="XM_059128688.1"/>
</dbReference>
<name>A0ABM3VFV3_MUSDO</name>
<feature type="region of interest" description="Disordered" evidence="6">
    <location>
        <begin position="230"/>
        <end position="253"/>
    </location>
</feature>
<evidence type="ECO:0000256" key="6">
    <source>
        <dbReference type="SAM" id="MobiDB-lite"/>
    </source>
</evidence>
<dbReference type="CDD" id="cd13122">
    <property type="entry name" value="MSL2_CXC"/>
    <property type="match status" value="1"/>
</dbReference>
<evidence type="ECO:0000256" key="2">
    <source>
        <dbReference type="ARBA" id="ARBA00022771"/>
    </source>
</evidence>
<keyword evidence="3" id="KW-0862">Zinc</keyword>
<dbReference type="PROSITE" id="PS52051">
    <property type="entry name" value="CXC_MSL2"/>
    <property type="match status" value="1"/>
</dbReference>
<feature type="region of interest" description="Disordered" evidence="6">
    <location>
        <begin position="579"/>
        <end position="602"/>
    </location>
</feature>
<sequence>MSLNNKRHIRSFVAMNAAVSVYVNAAKLVLQTTELSSANSSTNNELPRQLLNLRQLLSCVVCCRLATDPFSPSHGHCNHSVCRLCIRGQKNLSPSCVHCRENRDYKTYEENKQLRCLLVCYKSLCEHLRSSHIFPQLAGRKLLQFNVMSPTLSMPQMSLQDLIVEGASYDDIMSSFSKDLPKPQVSYAPNNPHPKQQPQMPALVVPLSTTAATPLAPLQQNIKCSGVIQSTAPKASTPPTSASGPISNLPQTHVPKIKVETTSPTFKPLSHLSAPANHGSTPGPQQSSNTTTYNHPQLIQLNQLKNAGNITYIGPNTRGIVVPIVSSSGTTTVPLSIASARLQTLNRQLAQARALQVVSSATTPTATNTQHSSVSSSATDVKPQLATFKVSLAPTQLAKTVPSLNTSSLRTSATTATTTLTNAFTTATVTSQIRNPPAIKTVSNGSAMYSVLYTGIGNKITIKRKTDGDEDVAQKKNVSTSAPNATILRPISKTINKKRGCRCGNTTSTPGKLTCCGQRCPCYVDSKSCIGCKCRGCRNPHRPDGMKVRPVIPELACYEIQMADDHGNVNELPIATSSTRLAPPTNGEANETVASPAATTPLNMKPSFEGAAALVSRNVQVTPRSSPLPNTTTNTVSVQHTPNVTQASLSSSTTSVASTISTTPGNIVQLDQMQRESLLIQNAEGKFQVVNLFTTGTSQSANQVPGLQMLQSLPQAVVSVSGSNNFILPSTISTTAQHASSPVATASLPLILQNQQQHQPQIFQQQQQQHHQALTSQRISTGTLPLQLQQQLKQNIITVHTIGSNANANTSPASASVLTPSSSPAPTTATLTLAPMMISNPQTQTANRTTTEILENCGEMSQHYTNLVVTSSSAASAGRDVTTLPVVSLAGGGTITHRNTTINLKSLGSPNT</sequence>
<evidence type="ECO:0000313" key="10">
    <source>
        <dbReference type="RefSeq" id="XP_058984671.1"/>
    </source>
</evidence>
<evidence type="ECO:0000256" key="4">
    <source>
        <dbReference type="PROSITE-ProRule" id="PRU00175"/>
    </source>
</evidence>
<feature type="region of interest" description="Disordered" evidence="6">
    <location>
        <begin position="266"/>
        <end position="292"/>
    </location>
</feature>
<dbReference type="SMART" id="SM01114">
    <property type="entry name" value="CXC"/>
    <property type="match status" value="1"/>
</dbReference>
<dbReference type="PANTHER" id="PTHR16048:SF3">
    <property type="entry name" value="E3 UBIQUITIN-PROTEIN LIGASE MSL2"/>
    <property type="match status" value="1"/>
</dbReference>
<dbReference type="InterPro" id="IPR037922">
    <property type="entry name" value="MSL2"/>
</dbReference>
<keyword evidence="5" id="KW-0539">Nucleus</keyword>
<evidence type="ECO:0000256" key="3">
    <source>
        <dbReference type="ARBA" id="ARBA00022833"/>
    </source>
</evidence>
<dbReference type="PROSITE" id="PS00518">
    <property type="entry name" value="ZF_RING_1"/>
    <property type="match status" value="1"/>
</dbReference>
<dbReference type="InterPro" id="IPR032049">
    <property type="entry name" value="Msl2-CXC"/>
</dbReference>
<feature type="compositionally biased region" description="Polar residues" evidence="6">
    <location>
        <begin position="230"/>
        <end position="251"/>
    </location>
</feature>
<keyword evidence="2 4" id="KW-0863">Zinc-finger</keyword>
<dbReference type="GeneID" id="131805489"/>
<feature type="domain" description="RING-type" evidence="7">
    <location>
        <begin position="59"/>
        <end position="100"/>
    </location>
</feature>
<evidence type="ECO:0000313" key="9">
    <source>
        <dbReference type="Proteomes" id="UP001652621"/>
    </source>
</evidence>
<keyword evidence="1" id="KW-0479">Metal-binding</keyword>
<keyword evidence="9" id="KW-1185">Reference proteome</keyword>
<dbReference type="PANTHER" id="PTHR16048">
    <property type="entry name" value="MSL2-RELATED"/>
    <property type="match status" value="1"/>
</dbReference>
<feature type="region of interest" description="Disordered" evidence="6">
    <location>
        <begin position="180"/>
        <end position="199"/>
    </location>
</feature>
<dbReference type="InterPro" id="IPR001841">
    <property type="entry name" value="Znf_RING"/>
</dbReference>
<dbReference type="InterPro" id="IPR032043">
    <property type="entry name" value="Msl2_Znf-RING"/>
</dbReference>
<evidence type="ECO:0000256" key="5">
    <source>
        <dbReference type="PROSITE-ProRule" id="PRU01396"/>
    </source>
</evidence>
<evidence type="ECO:0000259" key="7">
    <source>
        <dbReference type="PROSITE" id="PS50089"/>
    </source>
</evidence>
<dbReference type="Proteomes" id="UP001652621">
    <property type="component" value="Unplaced"/>
</dbReference>
<keyword evidence="5" id="KW-0158">Chromosome</keyword>
<organism evidence="9 10">
    <name type="scientific">Musca domestica</name>
    <name type="common">House fly</name>
    <dbReference type="NCBI Taxonomy" id="7370"/>
    <lineage>
        <taxon>Eukaryota</taxon>
        <taxon>Metazoa</taxon>
        <taxon>Ecdysozoa</taxon>
        <taxon>Arthropoda</taxon>
        <taxon>Hexapoda</taxon>
        <taxon>Insecta</taxon>
        <taxon>Pterygota</taxon>
        <taxon>Neoptera</taxon>
        <taxon>Endopterygota</taxon>
        <taxon>Diptera</taxon>
        <taxon>Brachycera</taxon>
        <taxon>Muscomorpha</taxon>
        <taxon>Muscoidea</taxon>
        <taxon>Muscidae</taxon>
        <taxon>Musca</taxon>
    </lineage>
</organism>
<evidence type="ECO:0000259" key="8">
    <source>
        <dbReference type="PROSITE" id="PS52051"/>
    </source>
</evidence>
<proteinExistence type="inferred from homology"/>
<feature type="compositionally biased region" description="Polar residues" evidence="6">
    <location>
        <begin position="587"/>
        <end position="602"/>
    </location>
</feature>
<feature type="compositionally biased region" description="Polar residues" evidence="6">
    <location>
        <begin position="187"/>
        <end position="199"/>
    </location>
</feature>
<comment type="similarity">
    <text evidence="5">Belongs to the MSL2 family.</text>
</comment>
<dbReference type="Pfam" id="PF16685">
    <property type="entry name" value="zf-RING_10"/>
    <property type="match status" value="1"/>
</dbReference>
<dbReference type="InterPro" id="IPR033467">
    <property type="entry name" value="Tesmin/TSO1-like_CXC"/>
</dbReference>
<evidence type="ECO:0000256" key="1">
    <source>
        <dbReference type="ARBA" id="ARBA00022723"/>
    </source>
</evidence>
<dbReference type="Pfam" id="PF16682">
    <property type="entry name" value="MSL2-CXC"/>
    <property type="match status" value="1"/>
</dbReference>
<gene>
    <name evidence="10" type="primary">LOC131805489</name>
</gene>
<dbReference type="InterPro" id="IPR017907">
    <property type="entry name" value="Znf_RING_CS"/>
</dbReference>
<protein>
    <submittedName>
        <fullName evidence="10">E3 ubiquitin-protein ligase msl-2-like</fullName>
    </submittedName>
</protein>
<feature type="domain" description="CXC MSL2-type" evidence="8">
    <location>
        <begin position="496"/>
        <end position="547"/>
    </location>
</feature>
<dbReference type="SUPFAM" id="SSF57850">
    <property type="entry name" value="RING/U-box"/>
    <property type="match status" value="1"/>
</dbReference>
<feature type="compositionally biased region" description="Polar residues" evidence="6">
    <location>
        <begin position="278"/>
        <end position="292"/>
    </location>
</feature>